<sequence>MLIRPCAPGEESALLAIFQSSVRGLAARDYTPEQIEAWSPLEPGTEMRAQWIERIRSNRPWVVEVDGCLAAFADLQPSGYIDQFFVASGFAGRGIGTALMRHLHEVARAQGIATLRAHVSLTAQPFFRGFGFVVEREQEPVVRGVALRNAAMCKRLAEKTDPGGP</sequence>
<dbReference type="Pfam" id="PF13673">
    <property type="entry name" value="Acetyltransf_10"/>
    <property type="match status" value="1"/>
</dbReference>
<evidence type="ECO:0000313" key="2">
    <source>
        <dbReference type="EMBL" id="MFC5479633.1"/>
    </source>
</evidence>
<dbReference type="PANTHER" id="PTHR43451:SF1">
    <property type="entry name" value="ACETYLTRANSFERASE"/>
    <property type="match status" value="1"/>
</dbReference>
<comment type="caution">
    <text evidence="2">The sequence shown here is derived from an EMBL/GenBank/DDBJ whole genome shotgun (WGS) entry which is preliminary data.</text>
</comment>
<dbReference type="InterPro" id="IPR000182">
    <property type="entry name" value="GNAT_dom"/>
</dbReference>
<evidence type="ECO:0000313" key="3">
    <source>
        <dbReference type="Proteomes" id="UP001596101"/>
    </source>
</evidence>
<dbReference type="Proteomes" id="UP001596101">
    <property type="component" value="Unassembled WGS sequence"/>
</dbReference>
<keyword evidence="2" id="KW-0012">Acyltransferase</keyword>
<organism evidence="2 3">
    <name type="scientific">Massilia suwonensis</name>
    <dbReference type="NCBI Taxonomy" id="648895"/>
    <lineage>
        <taxon>Bacteria</taxon>
        <taxon>Pseudomonadati</taxon>
        <taxon>Pseudomonadota</taxon>
        <taxon>Betaproteobacteria</taxon>
        <taxon>Burkholderiales</taxon>
        <taxon>Oxalobacteraceae</taxon>
        <taxon>Telluria group</taxon>
        <taxon>Massilia</taxon>
    </lineage>
</organism>
<dbReference type="PROSITE" id="PS51186">
    <property type="entry name" value="GNAT"/>
    <property type="match status" value="1"/>
</dbReference>
<dbReference type="EC" id="2.3.-.-" evidence="2"/>
<feature type="domain" description="N-acetyltransferase" evidence="1">
    <location>
        <begin position="1"/>
        <end position="157"/>
    </location>
</feature>
<dbReference type="PANTHER" id="PTHR43451">
    <property type="entry name" value="ACETYLTRANSFERASE (GNAT) FAMILY PROTEIN"/>
    <property type="match status" value="1"/>
</dbReference>
<dbReference type="InterPro" id="IPR016181">
    <property type="entry name" value="Acyl_CoA_acyltransferase"/>
</dbReference>
<gene>
    <name evidence="2" type="ORF">ACFPQ5_15660</name>
</gene>
<dbReference type="Gene3D" id="3.40.630.30">
    <property type="match status" value="1"/>
</dbReference>
<dbReference type="RefSeq" id="WP_379757475.1">
    <property type="nucleotide sequence ID" value="NZ_JBHSMR010000013.1"/>
</dbReference>
<name>A0ABW0MRY3_9BURK</name>
<dbReference type="CDD" id="cd04301">
    <property type="entry name" value="NAT_SF"/>
    <property type="match status" value="1"/>
</dbReference>
<dbReference type="InterPro" id="IPR052564">
    <property type="entry name" value="N-acetyltrans/Recomb-assoc"/>
</dbReference>
<protein>
    <submittedName>
        <fullName evidence="2">GNAT family N-acetyltransferase</fullName>
        <ecNumber evidence="2">2.3.-.-</ecNumber>
    </submittedName>
</protein>
<dbReference type="GO" id="GO:0016746">
    <property type="term" value="F:acyltransferase activity"/>
    <property type="evidence" value="ECO:0007669"/>
    <property type="project" value="UniProtKB-KW"/>
</dbReference>
<keyword evidence="3" id="KW-1185">Reference proteome</keyword>
<accession>A0ABW0MRY3</accession>
<reference evidence="3" key="1">
    <citation type="journal article" date="2019" name="Int. J. Syst. Evol. Microbiol.">
        <title>The Global Catalogue of Microorganisms (GCM) 10K type strain sequencing project: providing services to taxonomists for standard genome sequencing and annotation.</title>
        <authorList>
            <consortium name="The Broad Institute Genomics Platform"/>
            <consortium name="The Broad Institute Genome Sequencing Center for Infectious Disease"/>
            <person name="Wu L."/>
            <person name="Ma J."/>
        </authorList>
    </citation>
    <scope>NUCLEOTIDE SEQUENCE [LARGE SCALE GENOMIC DNA]</scope>
    <source>
        <strain evidence="3">CCUG 43111</strain>
    </source>
</reference>
<evidence type="ECO:0000259" key="1">
    <source>
        <dbReference type="PROSITE" id="PS51186"/>
    </source>
</evidence>
<dbReference type="EMBL" id="JBHSMR010000013">
    <property type="protein sequence ID" value="MFC5479633.1"/>
    <property type="molecule type" value="Genomic_DNA"/>
</dbReference>
<dbReference type="SUPFAM" id="SSF55729">
    <property type="entry name" value="Acyl-CoA N-acyltransferases (Nat)"/>
    <property type="match status" value="1"/>
</dbReference>
<proteinExistence type="predicted"/>
<keyword evidence="2" id="KW-0808">Transferase</keyword>